<protein>
    <submittedName>
        <fullName evidence="11">TonB-dependent receptor</fullName>
    </submittedName>
</protein>
<keyword evidence="4 8" id="KW-0812">Transmembrane</keyword>
<evidence type="ECO:0000256" key="8">
    <source>
        <dbReference type="PROSITE-ProRule" id="PRU01360"/>
    </source>
</evidence>
<evidence type="ECO:0000256" key="3">
    <source>
        <dbReference type="ARBA" id="ARBA00022452"/>
    </source>
</evidence>
<keyword evidence="6 8" id="KW-0472">Membrane</keyword>
<keyword evidence="12" id="KW-1185">Reference proteome</keyword>
<feature type="domain" description="TonB-dependent receptor-like beta-barrel" evidence="10">
    <location>
        <begin position="227"/>
        <end position="662"/>
    </location>
</feature>
<feature type="chain" id="PRO_5047328666" evidence="9">
    <location>
        <begin position="27"/>
        <end position="700"/>
    </location>
</feature>
<evidence type="ECO:0000313" key="11">
    <source>
        <dbReference type="EMBL" id="MBK1780076.1"/>
    </source>
</evidence>
<evidence type="ECO:0000256" key="1">
    <source>
        <dbReference type="ARBA" id="ARBA00004571"/>
    </source>
</evidence>
<dbReference type="PROSITE" id="PS52016">
    <property type="entry name" value="TONB_DEPENDENT_REC_3"/>
    <property type="match status" value="1"/>
</dbReference>
<evidence type="ECO:0000256" key="2">
    <source>
        <dbReference type="ARBA" id="ARBA00022448"/>
    </source>
</evidence>
<organism evidence="11 12">
    <name type="scientific">Advenella mandrilli</name>
    <dbReference type="NCBI Taxonomy" id="2800330"/>
    <lineage>
        <taxon>Bacteria</taxon>
        <taxon>Pseudomonadati</taxon>
        <taxon>Pseudomonadota</taxon>
        <taxon>Betaproteobacteria</taxon>
        <taxon>Burkholderiales</taxon>
        <taxon>Alcaligenaceae</taxon>
    </lineage>
</organism>
<comment type="subcellular location">
    <subcellularLocation>
        <location evidence="1 8">Cell outer membrane</location>
        <topology evidence="1 8">Multi-pass membrane protein</topology>
    </subcellularLocation>
</comment>
<dbReference type="SUPFAM" id="SSF56935">
    <property type="entry name" value="Porins"/>
    <property type="match status" value="1"/>
</dbReference>
<accession>A0ABS1E8S5</accession>
<gene>
    <name evidence="11" type="ORF">JHL22_02465</name>
</gene>
<feature type="signal peptide" evidence="9">
    <location>
        <begin position="1"/>
        <end position="26"/>
    </location>
</feature>
<dbReference type="Pfam" id="PF00593">
    <property type="entry name" value="TonB_dep_Rec_b-barrel"/>
    <property type="match status" value="1"/>
</dbReference>
<evidence type="ECO:0000256" key="5">
    <source>
        <dbReference type="ARBA" id="ARBA00023077"/>
    </source>
</evidence>
<sequence>MSVPHQFNKLKLIVVLSAVWANSAIAQETVTLPAIRATLENPSSLRVDTDREQARLNQVPGGTNLVKPQEHIRLNVLRDALDHQPGIIVQDFFGGIDQPRLNIRGSGIQSNPVNRGVLLMQDGLPLNEADGSFVIGFLEPRNSGLISVRRGANAISPSATTLGGELDFQSLTGTEGNQIGIGLGSFGYWGVNGEIGLEGDTFDGRISFSHDKSNGYRHHSSSRRSSFNANLGFRRDNFENRTYLSYTDLKFDIPNVIPKARMYDDPRSVLGDYNEQFDRVNNIYLRDPNRKSSQFRVANQSYWGTEALNQTFGLYWQTIDDTFTSPLVSTPTDGHTYGAQWQLAGQAGSVDYRVALNWSRSDMDRDLYAVNPANGSRMQRFGSYSMKAENRNALLGLNWHFAPDWSAVADIKFSQAIRNVDGRHGSANLNQDWSYTSPRIGLIWKPSDSLRLYANISRSNEAPTYWEIINGDVPNPMNPASATTSLSKLDLQRALTYEIGADGRFGSEQYAMNWSLSLYHSKVKDELMSVSTENGTAAGTFNYRGKTRHQGIEAGINGVLPGFGNGLFDYRLAYTLSDFRFRGGEFAGNQIAGVPKHMLSAELMYRTGGWRFGPNVRWMASKTPTNHANIDGTEQDSYALLGFKIAYEHNKHWSAYIAADNLTDNTYASSYVIRNTATAMMPTFLTGNGRSVSGGISFKF</sequence>
<dbReference type="EMBL" id="JAENGP010000002">
    <property type="protein sequence ID" value="MBK1780076.1"/>
    <property type="molecule type" value="Genomic_DNA"/>
</dbReference>
<keyword evidence="3 8" id="KW-1134">Transmembrane beta strand</keyword>
<keyword evidence="7 8" id="KW-0998">Cell outer membrane</keyword>
<evidence type="ECO:0000256" key="9">
    <source>
        <dbReference type="SAM" id="SignalP"/>
    </source>
</evidence>
<dbReference type="InterPro" id="IPR039426">
    <property type="entry name" value="TonB-dep_rcpt-like"/>
</dbReference>
<keyword evidence="2 8" id="KW-0813">Transport</keyword>
<dbReference type="InterPro" id="IPR036942">
    <property type="entry name" value="Beta-barrel_TonB_sf"/>
</dbReference>
<dbReference type="RefSeq" id="WP_200233455.1">
    <property type="nucleotide sequence ID" value="NZ_JAENGP010000002.1"/>
</dbReference>
<comment type="caution">
    <text evidence="11">The sequence shown here is derived from an EMBL/GenBank/DDBJ whole genome shotgun (WGS) entry which is preliminary data.</text>
</comment>
<evidence type="ECO:0000256" key="4">
    <source>
        <dbReference type="ARBA" id="ARBA00022692"/>
    </source>
</evidence>
<reference evidence="11 12" key="1">
    <citation type="submission" date="2020-12" db="EMBL/GenBank/DDBJ databases">
        <authorList>
            <person name="Lu T."/>
            <person name="Wang Q."/>
            <person name="Han X."/>
        </authorList>
    </citation>
    <scope>NUCLEOTIDE SEQUENCE [LARGE SCALE GENOMIC DNA]</scope>
    <source>
        <strain evidence="11 12">WQ 585</strain>
    </source>
</reference>
<evidence type="ECO:0000256" key="7">
    <source>
        <dbReference type="ARBA" id="ARBA00023237"/>
    </source>
</evidence>
<dbReference type="Gene3D" id="2.40.170.20">
    <property type="entry name" value="TonB-dependent receptor, beta-barrel domain"/>
    <property type="match status" value="1"/>
</dbReference>
<name>A0ABS1E8S5_9BURK</name>
<dbReference type="PANTHER" id="PTHR30069:SF28">
    <property type="entry name" value="TONB-DEPENDENT RECEPTOR YNCD-RELATED"/>
    <property type="match status" value="1"/>
</dbReference>
<dbReference type="InterPro" id="IPR000531">
    <property type="entry name" value="Beta-barrel_TonB"/>
</dbReference>
<proteinExistence type="inferred from homology"/>
<keyword evidence="11" id="KW-0675">Receptor</keyword>
<evidence type="ECO:0000313" key="12">
    <source>
        <dbReference type="Proteomes" id="UP000635316"/>
    </source>
</evidence>
<evidence type="ECO:0000259" key="10">
    <source>
        <dbReference type="Pfam" id="PF00593"/>
    </source>
</evidence>
<dbReference type="Proteomes" id="UP000635316">
    <property type="component" value="Unassembled WGS sequence"/>
</dbReference>
<comment type="similarity">
    <text evidence="8">Belongs to the TonB-dependent receptor family.</text>
</comment>
<keyword evidence="5" id="KW-0798">TonB box</keyword>
<keyword evidence="9" id="KW-0732">Signal</keyword>
<evidence type="ECO:0000256" key="6">
    <source>
        <dbReference type="ARBA" id="ARBA00023136"/>
    </source>
</evidence>
<dbReference type="PANTHER" id="PTHR30069">
    <property type="entry name" value="TONB-DEPENDENT OUTER MEMBRANE RECEPTOR"/>
    <property type="match status" value="1"/>
</dbReference>